<dbReference type="AlphaFoldDB" id="A0A8X7U7R3"/>
<gene>
    <name evidence="2" type="ORF">Bca52824_063507</name>
</gene>
<dbReference type="EMBL" id="JAAMPC010000013">
    <property type="protein sequence ID" value="KAG2268952.1"/>
    <property type="molecule type" value="Genomic_DNA"/>
</dbReference>
<protein>
    <submittedName>
        <fullName evidence="2">Uncharacterized protein</fullName>
    </submittedName>
</protein>
<reference evidence="2 3" key="1">
    <citation type="submission" date="2020-02" db="EMBL/GenBank/DDBJ databases">
        <authorList>
            <person name="Ma Q."/>
            <person name="Huang Y."/>
            <person name="Song X."/>
            <person name="Pei D."/>
        </authorList>
    </citation>
    <scope>NUCLEOTIDE SEQUENCE [LARGE SCALE GENOMIC DNA]</scope>
    <source>
        <strain evidence="2">Sxm20200214</strain>
        <tissue evidence="2">Leaf</tissue>
    </source>
</reference>
<keyword evidence="3" id="KW-1185">Reference proteome</keyword>
<name>A0A8X7U7R3_BRACI</name>
<dbReference type="OrthoDB" id="10437099at2759"/>
<organism evidence="2 3">
    <name type="scientific">Brassica carinata</name>
    <name type="common">Ethiopian mustard</name>
    <name type="synonym">Abyssinian cabbage</name>
    <dbReference type="NCBI Taxonomy" id="52824"/>
    <lineage>
        <taxon>Eukaryota</taxon>
        <taxon>Viridiplantae</taxon>
        <taxon>Streptophyta</taxon>
        <taxon>Embryophyta</taxon>
        <taxon>Tracheophyta</taxon>
        <taxon>Spermatophyta</taxon>
        <taxon>Magnoliopsida</taxon>
        <taxon>eudicotyledons</taxon>
        <taxon>Gunneridae</taxon>
        <taxon>Pentapetalae</taxon>
        <taxon>rosids</taxon>
        <taxon>malvids</taxon>
        <taxon>Brassicales</taxon>
        <taxon>Brassicaceae</taxon>
        <taxon>Brassiceae</taxon>
        <taxon>Brassica</taxon>
    </lineage>
</organism>
<evidence type="ECO:0000256" key="1">
    <source>
        <dbReference type="SAM" id="MobiDB-lite"/>
    </source>
</evidence>
<dbReference type="Proteomes" id="UP000886595">
    <property type="component" value="Unassembled WGS sequence"/>
</dbReference>
<comment type="caution">
    <text evidence="2">The sequence shown here is derived from an EMBL/GenBank/DDBJ whole genome shotgun (WGS) entry which is preliminary data.</text>
</comment>
<feature type="compositionally biased region" description="Polar residues" evidence="1">
    <location>
        <begin position="54"/>
        <end position="72"/>
    </location>
</feature>
<accession>A0A8X7U7R3</accession>
<evidence type="ECO:0000313" key="2">
    <source>
        <dbReference type="EMBL" id="KAG2268952.1"/>
    </source>
</evidence>
<feature type="region of interest" description="Disordered" evidence="1">
    <location>
        <begin position="31"/>
        <end position="72"/>
    </location>
</feature>
<proteinExistence type="predicted"/>
<evidence type="ECO:0000313" key="3">
    <source>
        <dbReference type="Proteomes" id="UP000886595"/>
    </source>
</evidence>
<sequence length="72" mass="8317">MLTHHNRRLRRSNGDSSVFSCLLRRASLGRFASPPSSLVKPVRRRTETYHNRRLSQSSPHLLLRFSSSPSEE</sequence>